<comment type="caution">
    <text evidence="6">The sequence shown here is derived from an EMBL/GenBank/DDBJ whole genome shotgun (WGS) entry which is preliminary data.</text>
</comment>
<comment type="subcellular location">
    <subcellularLocation>
        <location evidence="1">Membrane</location>
        <topology evidence="1">Multi-pass membrane protein</topology>
    </subcellularLocation>
</comment>
<feature type="transmembrane region" description="Helical" evidence="5">
    <location>
        <begin position="67"/>
        <end position="93"/>
    </location>
</feature>
<dbReference type="RefSeq" id="WP_220117993.1">
    <property type="nucleotide sequence ID" value="NZ_JAHZUY010000034.1"/>
</dbReference>
<evidence type="ECO:0000313" key="7">
    <source>
        <dbReference type="Proteomes" id="UP001519924"/>
    </source>
</evidence>
<name>A0ABS7F3Y6_9PROT</name>
<dbReference type="Proteomes" id="UP001519924">
    <property type="component" value="Unassembled WGS sequence"/>
</dbReference>
<proteinExistence type="predicted"/>
<evidence type="ECO:0000256" key="4">
    <source>
        <dbReference type="ARBA" id="ARBA00023136"/>
    </source>
</evidence>
<dbReference type="Pfam" id="PF07264">
    <property type="entry name" value="EI24"/>
    <property type="match status" value="1"/>
</dbReference>
<evidence type="ECO:0000256" key="1">
    <source>
        <dbReference type="ARBA" id="ARBA00004141"/>
    </source>
</evidence>
<keyword evidence="7" id="KW-1185">Reference proteome</keyword>
<keyword evidence="3 5" id="KW-1133">Transmembrane helix</keyword>
<keyword evidence="4 5" id="KW-0472">Membrane</keyword>
<dbReference type="EMBL" id="JAHZUY010000034">
    <property type="protein sequence ID" value="MBW8270248.1"/>
    <property type="molecule type" value="Genomic_DNA"/>
</dbReference>
<feature type="transmembrane region" description="Helical" evidence="5">
    <location>
        <begin position="151"/>
        <end position="170"/>
    </location>
</feature>
<organism evidence="6 7">
    <name type="scientific">Caldovatus aquaticus</name>
    <dbReference type="NCBI Taxonomy" id="2865671"/>
    <lineage>
        <taxon>Bacteria</taxon>
        <taxon>Pseudomonadati</taxon>
        <taxon>Pseudomonadota</taxon>
        <taxon>Alphaproteobacteria</taxon>
        <taxon>Acetobacterales</taxon>
        <taxon>Roseomonadaceae</taxon>
        <taxon>Caldovatus</taxon>
    </lineage>
</organism>
<evidence type="ECO:0000313" key="6">
    <source>
        <dbReference type="EMBL" id="MBW8270248.1"/>
    </source>
</evidence>
<evidence type="ECO:0000256" key="5">
    <source>
        <dbReference type="SAM" id="Phobius"/>
    </source>
</evidence>
<protein>
    <submittedName>
        <fullName evidence="6">EI24 domain-containing protein</fullName>
    </submittedName>
</protein>
<dbReference type="InterPro" id="IPR059112">
    <property type="entry name" value="CysZ/EI24"/>
</dbReference>
<evidence type="ECO:0000256" key="3">
    <source>
        <dbReference type="ARBA" id="ARBA00022989"/>
    </source>
</evidence>
<accession>A0ABS7F3Y6</accession>
<gene>
    <name evidence="6" type="ORF">K1J50_12205</name>
</gene>
<keyword evidence="2 5" id="KW-0812">Transmembrane</keyword>
<reference evidence="6 7" key="1">
    <citation type="submission" date="2021-08" db="EMBL/GenBank/DDBJ databases">
        <title>Caldovatus sediminis gen. nov., sp. nov., a moderately thermophilic bacterium isolated from a hot spring.</title>
        <authorList>
            <person name="Hu C.-J."/>
            <person name="Li W.-J."/>
            <person name="Xian W.-D."/>
        </authorList>
    </citation>
    <scope>NUCLEOTIDE SEQUENCE [LARGE SCALE GENOMIC DNA]</scope>
    <source>
        <strain evidence="6 7">SYSU G05006</strain>
    </source>
</reference>
<sequence>MTLLHAVLLAFRQCDDPAFRRPLWRAAAAAAACFALLFWLALRGAAWLAAGAPDWLAGPMLDWAAQALGGLLALLLAGWLLVPALVTLAGLFADPVAAAVERRHYPHLPPPAGGASIAAQIGAGLRLGARLLVLHLVLIPVALLLPGVGAALAFLVGAWGLGAGLFESVAMRRMGTAAARAERRRRRLSVLGLGALGVLAAAVPLLNLLVPVIGTAAATHLLHRGARRAGDAGAGGNWG</sequence>
<evidence type="ECO:0000256" key="2">
    <source>
        <dbReference type="ARBA" id="ARBA00022692"/>
    </source>
</evidence>
<feature type="transmembrane region" description="Helical" evidence="5">
    <location>
        <begin position="127"/>
        <end position="145"/>
    </location>
</feature>
<feature type="transmembrane region" description="Helical" evidence="5">
    <location>
        <begin position="190"/>
        <end position="213"/>
    </location>
</feature>